<organism evidence="1 2">
    <name type="scientific">Pisolithus microcarpus 441</name>
    <dbReference type="NCBI Taxonomy" id="765257"/>
    <lineage>
        <taxon>Eukaryota</taxon>
        <taxon>Fungi</taxon>
        <taxon>Dikarya</taxon>
        <taxon>Basidiomycota</taxon>
        <taxon>Agaricomycotina</taxon>
        <taxon>Agaricomycetes</taxon>
        <taxon>Agaricomycetidae</taxon>
        <taxon>Boletales</taxon>
        <taxon>Sclerodermatineae</taxon>
        <taxon>Pisolithaceae</taxon>
        <taxon>Pisolithus</taxon>
    </lineage>
</organism>
<accession>A0A0C9ZZB9</accession>
<reference evidence="2" key="2">
    <citation type="submission" date="2015-01" db="EMBL/GenBank/DDBJ databases">
        <title>Evolutionary Origins and Diversification of the Mycorrhizal Mutualists.</title>
        <authorList>
            <consortium name="DOE Joint Genome Institute"/>
            <consortium name="Mycorrhizal Genomics Consortium"/>
            <person name="Kohler A."/>
            <person name="Kuo A."/>
            <person name="Nagy L.G."/>
            <person name="Floudas D."/>
            <person name="Copeland A."/>
            <person name="Barry K.W."/>
            <person name="Cichocki N."/>
            <person name="Veneault-Fourrey C."/>
            <person name="LaButti K."/>
            <person name="Lindquist E.A."/>
            <person name="Lipzen A."/>
            <person name="Lundell T."/>
            <person name="Morin E."/>
            <person name="Murat C."/>
            <person name="Riley R."/>
            <person name="Ohm R."/>
            <person name="Sun H."/>
            <person name="Tunlid A."/>
            <person name="Henrissat B."/>
            <person name="Grigoriev I.V."/>
            <person name="Hibbett D.S."/>
            <person name="Martin F."/>
        </authorList>
    </citation>
    <scope>NUCLEOTIDE SEQUENCE [LARGE SCALE GENOMIC DNA]</scope>
    <source>
        <strain evidence="2">441</strain>
    </source>
</reference>
<sequence length="73" mass="7817">MNHACQPRAPRYLLEVVKSSPNRSKSLGGSQVGCGVVTIGTGEILGKDCRCERGIVARSTTKKLPTAYCCSYI</sequence>
<evidence type="ECO:0000313" key="2">
    <source>
        <dbReference type="Proteomes" id="UP000054018"/>
    </source>
</evidence>
<name>A0A0C9ZZB9_9AGAM</name>
<evidence type="ECO:0000313" key="1">
    <source>
        <dbReference type="EMBL" id="KIK27547.1"/>
    </source>
</evidence>
<reference evidence="1 2" key="1">
    <citation type="submission" date="2014-04" db="EMBL/GenBank/DDBJ databases">
        <authorList>
            <consortium name="DOE Joint Genome Institute"/>
            <person name="Kuo A."/>
            <person name="Kohler A."/>
            <person name="Costa M.D."/>
            <person name="Nagy L.G."/>
            <person name="Floudas D."/>
            <person name="Copeland A."/>
            <person name="Barry K.W."/>
            <person name="Cichocki N."/>
            <person name="Veneault-Fourrey C."/>
            <person name="LaButti K."/>
            <person name="Lindquist E.A."/>
            <person name="Lipzen A."/>
            <person name="Lundell T."/>
            <person name="Morin E."/>
            <person name="Murat C."/>
            <person name="Sun H."/>
            <person name="Tunlid A."/>
            <person name="Henrissat B."/>
            <person name="Grigoriev I.V."/>
            <person name="Hibbett D.S."/>
            <person name="Martin F."/>
            <person name="Nordberg H.P."/>
            <person name="Cantor M.N."/>
            <person name="Hua S.X."/>
        </authorList>
    </citation>
    <scope>NUCLEOTIDE SEQUENCE [LARGE SCALE GENOMIC DNA]</scope>
    <source>
        <strain evidence="1 2">441</strain>
    </source>
</reference>
<gene>
    <name evidence="1" type="ORF">PISMIDRAFT_189137</name>
</gene>
<dbReference type="AlphaFoldDB" id="A0A0C9ZZB9"/>
<dbReference type="EMBL" id="KN833696">
    <property type="protein sequence ID" value="KIK27547.1"/>
    <property type="molecule type" value="Genomic_DNA"/>
</dbReference>
<dbReference type="HOGENOM" id="CLU_2705756_0_0_1"/>
<protein>
    <submittedName>
        <fullName evidence="1">Uncharacterized protein</fullName>
    </submittedName>
</protein>
<proteinExistence type="predicted"/>
<dbReference type="Proteomes" id="UP000054018">
    <property type="component" value="Unassembled WGS sequence"/>
</dbReference>
<keyword evidence="2" id="KW-1185">Reference proteome</keyword>